<protein>
    <recommendedName>
        <fullName evidence="2">Late embryogenesis abundant protein LEA-2 subgroup domain-containing protein</fullName>
    </recommendedName>
</protein>
<dbReference type="EMBL" id="HBET01024145">
    <property type="protein sequence ID" value="CAD8571990.1"/>
    <property type="molecule type" value="Transcribed_RNA"/>
</dbReference>
<reference evidence="1" key="1">
    <citation type="submission" date="2021-01" db="EMBL/GenBank/DDBJ databases">
        <authorList>
            <person name="Corre E."/>
            <person name="Pelletier E."/>
            <person name="Niang G."/>
            <person name="Scheremetjew M."/>
            <person name="Finn R."/>
            <person name="Kale V."/>
            <person name="Holt S."/>
            <person name="Cochrane G."/>
            <person name="Meng A."/>
            <person name="Brown T."/>
            <person name="Cohen L."/>
        </authorList>
    </citation>
    <scope>NUCLEOTIDE SEQUENCE</scope>
    <source>
        <strain evidence="1">E4-10</strain>
    </source>
</reference>
<evidence type="ECO:0008006" key="2">
    <source>
        <dbReference type="Google" id="ProtNLM"/>
    </source>
</evidence>
<gene>
    <name evidence="1" type="ORF">CROE0942_LOCUS16370</name>
</gene>
<dbReference type="AlphaFoldDB" id="A0A7S0PIL7"/>
<accession>A0A7S0PIL7</accession>
<evidence type="ECO:0000313" key="1">
    <source>
        <dbReference type="EMBL" id="CAD8571990.1"/>
    </source>
</evidence>
<name>A0A7S0PIL7_CAFRO</name>
<proteinExistence type="predicted"/>
<organism evidence="1">
    <name type="scientific">Cafeteria roenbergensis</name>
    <name type="common">Marine flagellate</name>
    <dbReference type="NCBI Taxonomy" id="33653"/>
    <lineage>
        <taxon>Eukaryota</taxon>
        <taxon>Sar</taxon>
        <taxon>Stramenopiles</taxon>
        <taxon>Bigyra</taxon>
        <taxon>Opalozoa</taxon>
        <taxon>Bicosoecida</taxon>
        <taxon>Cafeteriaceae</taxon>
        <taxon>Cafeteria</taxon>
    </lineage>
</organism>
<sequence length="178" mass="18938">MQFTGGGRRLRRLPALASQILVVLGSFAAAFFLIPREPCVATERMTANSAGYNPSTGDFEVYLHLFIKFQSFSYLDMGFNELAVNLTDAASGGYLGNVNLPGETNLMPRSSTVVRFNVTMSQRTAPAFAPCAVKLATGQTCVITAAGEVTPQYAGSTLPRVHFNVTAALSGESQGGLF</sequence>